<evidence type="ECO:0000256" key="1">
    <source>
        <dbReference type="ARBA" id="ARBA00022801"/>
    </source>
</evidence>
<dbReference type="Pfam" id="PF00300">
    <property type="entry name" value="His_Phos_1"/>
    <property type="match status" value="1"/>
</dbReference>
<dbReference type="eggNOG" id="COG0406">
    <property type="taxonomic scope" value="Bacteria"/>
</dbReference>
<dbReference type="STRING" id="1433126.BN938_2397"/>
<dbReference type="PANTHER" id="PTHR46517:SF1">
    <property type="entry name" value="FRUCTOSE-2,6-BISPHOSPHATASE TIGAR"/>
    <property type="match status" value="1"/>
</dbReference>
<dbReference type="Gene3D" id="3.40.50.1240">
    <property type="entry name" value="Phosphoglycerate mutase-like"/>
    <property type="match status" value="1"/>
</dbReference>
<keyword evidence="1 2" id="KW-0378">Hydrolase</keyword>
<dbReference type="PIRSF" id="PIRSF000709">
    <property type="entry name" value="6PFK_2-Ptase"/>
    <property type="match status" value="1"/>
</dbReference>
<dbReference type="EC" id="3.1.3.73" evidence="2"/>
<dbReference type="CDD" id="cd07067">
    <property type="entry name" value="HP_PGM_like"/>
    <property type="match status" value="1"/>
</dbReference>
<accession>A0A060RA59</accession>
<sequence length="160" mass="17420">MALSPDFPAAAAAVAAKLQQTDFTRIYSSPLLRCRTLASFLGGDKTVVEDDRLMELNFGKWEGLSWQSIYDSPKGKQWFADYLNESCEGGESFLELEARVSDFIDSLGEEQGNILIITHAGVIRAAARLFGAADVDGCFALQLPFGCVAKVGEKGEFDIL</sequence>
<name>A0A060RA59_9BACT</name>
<dbReference type="GO" id="GO:0043456">
    <property type="term" value="P:regulation of pentose-phosphate shunt"/>
    <property type="evidence" value="ECO:0007669"/>
    <property type="project" value="TreeGrafter"/>
</dbReference>
<keyword evidence="3" id="KW-1185">Reference proteome</keyword>
<reference evidence="2 3" key="1">
    <citation type="journal article" date="2015" name="Genome Announc.">
        <title>Complete Genome Sequence of the Novel Leech Symbiont Mucinivorans hirudinis M3T.</title>
        <authorList>
            <person name="Nelson M.C."/>
            <person name="Bomar L."/>
            <person name="Graf J."/>
        </authorList>
    </citation>
    <scope>NUCLEOTIDE SEQUENCE [LARGE SCALE GENOMIC DNA]</scope>
    <source>
        <strain evidence="3">M3</strain>
    </source>
</reference>
<dbReference type="SUPFAM" id="SSF53254">
    <property type="entry name" value="Phosphoglycerate mutase-like"/>
    <property type="match status" value="1"/>
</dbReference>
<protein>
    <submittedName>
        <fullName evidence="2">Alpha-ribazole-5'-phosphate phosphatase</fullName>
        <ecNumber evidence="2">3.1.3.73</ecNumber>
    </submittedName>
</protein>
<dbReference type="AlphaFoldDB" id="A0A060RA59"/>
<dbReference type="InterPro" id="IPR051695">
    <property type="entry name" value="Phosphoglycerate_Mutase"/>
</dbReference>
<dbReference type="InterPro" id="IPR029033">
    <property type="entry name" value="His_PPase_superfam"/>
</dbReference>
<dbReference type="KEGG" id="rbc:BN938_2397"/>
<dbReference type="HOGENOM" id="CLU_033323_8_3_10"/>
<dbReference type="GO" id="GO:0004331">
    <property type="term" value="F:fructose-2,6-bisphosphate 2-phosphatase activity"/>
    <property type="evidence" value="ECO:0007669"/>
    <property type="project" value="TreeGrafter"/>
</dbReference>
<dbReference type="InterPro" id="IPR013078">
    <property type="entry name" value="His_Pase_superF_clade-1"/>
</dbReference>
<gene>
    <name evidence="2" type="ORF">BN938_2397</name>
</gene>
<dbReference type="EMBL" id="HG934468">
    <property type="protein sequence ID" value="CDN32467.1"/>
    <property type="molecule type" value="Genomic_DNA"/>
</dbReference>
<organism evidence="2 3">
    <name type="scientific">Mucinivorans hirudinis</name>
    <dbReference type="NCBI Taxonomy" id="1433126"/>
    <lineage>
        <taxon>Bacteria</taxon>
        <taxon>Pseudomonadati</taxon>
        <taxon>Bacteroidota</taxon>
        <taxon>Bacteroidia</taxon>
        <taxon>Bacteroidales</taxon>
        <taxon>Rikenellaceae</taxon>
        <taxon>Mucinivorans</taxon>
    </lineage>
</organism>
<proteinExistence type="predicted"/>
<dbReference type="PANTHER" id="PTHR46517">
    <property type="entry name" value="FRUCTOSE-2,6-BISPHOSPHATASE TIGAR"/>
    <property type="match status" value="1"/>
</dbReference>
<evidence type="ECO:0000313" key="2">
    <source>
        <dbReference type="EMBL" id="CDN32467.1"/>
    </source>
</evidence>
<dbReference type="GO" id="GO:0045820">
    <property type="term" value="P:negative regulation of glycolytic process"/>
    <property type="evidence" value="ECO:0007669"/>
    <property type="project" value="TreeGrafter"/>
</dbReference>
<dbReference type="GO" id="GO:0043755">
    <property type="term" value="F:alpha-ribazole phosphatase activity"/>
    <property type="evidence" value="ECO:0007669"/>
    <property type="project" value="UniProtKB-EC"/>
</dbReference>
<dbReference type="GO" id="GO:0005829">
    <property type="term" value="C:cytosol"/>
    <property type="evidence" value="ECO:0007669"/>
    <property type="project" value="TreeGrafter"/>
</dbReference>
<evidence type="ECO:0000313" key="3">
    <source>
        <dbReference type="Proteomes" id="UP000027616"/>
    </source>
</evidence>
<dbReference type="Proteomes" id="UP000027616">
    <property type="component" value="Chromosome I"/>
</dbReference>